<feature type="transmembrane region" description="Helical" evidence="8">
    <location>
        <begin position="67"/>
        <end position="90"/>
    </location>
</feature>
<dbReference type="GO" id="GO:0005886">
    <property type="term" value="C:plasma membrane"/>
    <property type="evidence" value="ECO:0007669"/>
    <property type="project" value="UniProtKB-SubCell"/>
</dbReference>
<evidence type="ECO:0000256" key="7">
    <source>
        <dbReference type="SAM" id="MobiDB-lite"/>
    </source>
</evidence>
<feature type="transmembrane region" description="Helical" evidence="8">
    <location>
        <begin position="439"/>
        <end position="459"/>
    </location>
</feature>
<feature type="domain" description="Major facilitator superfamily (MFS) profile" evidence="9">
    <location>
        <begin position="34"/>
        <end position="465"/>
    </location>
</feature>
<comment type="similarity">
    <text evidence="2">Belongs to the major facilitator superfamily.</text>
</comment>
<dbReference type="SUPFAM" id="SSF103473">
    <property type="entry name" value="MFS general substrate transporter"/>
    <property type="match status" value="1"/>
</dbReference>
<dbReference type="AlphaFoldDB" id="A0A1Y1ZMQ8"/>
<keyword evidence="11" id="KW-1185">Reference proteome</keyword>
<dbReference type="InterPro" id="IPR011701">
    <property type="entry name" value="MFS"/>
</dbReference>
<feature type="transmembrane region" description="Helical" evidence="8">
    <location>
        <begin position="128"/>
        <end position="149"/>
    </location>
</feature>
<dbReference type="InterPro" id="IPR020846">
    <property type="entry name" value="MFS_dom"/>
</dbReference>
<evidence type="ECO:0000256" key="5">
    <source>
        <dbReference type="ARBA" id="ARBA00022989"/>
    </source>
</evidence>
<gene>
    <name evidence="10" type="ORF">BCR34DRAFT_514226</name>
</gene>
<keyword evidence="4 8" id="KW-0812">Transmembrane</keyword>
<feature type="transmembrane region" description="Helical" evidence="8">
    <location>
        <begin position="102"/>
        <end position="122"/>
    </location>
</feature>
<evidence type="ECO:0000313" key="10">
    <source>
        <dbReference type="EMBL" id="ORY11105.1"/>
    </source>
</evidence>
<feature type="transmembrane region" description="Helical" evidence="8">
    <location>
        <begin position="306"/>
        <end position="325"/>
    </location>
</feature>
<evidence type="ECO:0000256" key="2">
    <source>
        <dbReference type="ARBA" id="ARBA00008335"/>
    </source>
</evidence>
<dbReference type="Gene3D" id="1.20.1250.20">
    <property type="entry name" value="MFS general substrate transporter like domains"/>
    <property type="match status" value="1"/>
</dbReference>
<feature type="transmembrane region" description="Helical" evidence="8">
    <location>
        <begin position="191"/>
        <end position="211"/>
    </location>
</feature>
<dbReference type="Pfam" id="PF07690">
    <property type="entry name" value="MFS_1"/>
    <property type="match status" value="1"/>
</dbReference>
<feature type="transmembrane region" description="Helical" evidence="8">
    <location>
        <begin position="161"/>
        <end position="179"/>
    </location>
</feature>
<feature type="transmembrane region" description="Helical" evidence="8">
    <location>
        <begin position="370"/>
        <end position="393"/>
    </location>
</feature>
<dbReference type="EMBL" id="MCFA01000064">
    <property type="protein sequence ID" value="ORY11105.1"/>
    <property type="molecule type" value="Genomic_DNA"/>
</dbReference>
<dbReference type="STRING" id="1231657.A0A1Y1ZMQ8"/>
<feature type="transmembrane region" description="Helical" evidence="8">
    <location>
        <begin position="267"/>
        <end position="286"/>
    </location>
</feature>
<reference evidence="10 11" key="1">
    <citation type="submission" date="2016-07" db="EMBL/GenBank/DDBJ databases">
        <title>Pervasive Adenine N6-methylation of Active Genes in Fungi.</title>
        <authorList>
            <consortium name="DOE Joint Genome Institute"/>
            <person name="Mondo S.J."/>
            <person name="Dannebaum R.O."/>
            <person name="Kuo R.C."/>
            <person name="Labutti K."/>
            <person name="Haridas S."/>
            <person name="Kuo A."/>
            <person name="Salamov A."/>
            <person name="Ahrendt S.R."/>
            <person name="Lipzen A."/>
            <person name="Sullivan W."/>
            <person name="Andreopoulos W.B."/>
            <person name="Clum A."/>
            <person name="Lindquist E."/>
            <person name="Daum C."/>
            <person name="Ramamoorthy G.K."/>
            <person name="Gryganskyi A."/>
            <person name="Culley D."/>
            <person name="Magnuson J.K."/>
            <person name="James T.Y."/>
            <person name="O'Malley M.A."/>
            <person name="Stajich J.E."/>
            <person name="Spatafora J.W."/>
            <person name="Visel A."/>
            <person name="Grigoriev I.V."/>
        </authorList>
    </citation>
    <scope>NUCLEOTIDE SEQUENCE [LARGE SCALE GENOMIC DNA]</scope>
    <source>
        <strain evidence="10 11">CBS 115471</strain>
    </source>
</reference>
<feature type="compositionally biased region" description="Basic and acidic residues" evidence="7">
    <location>
        <begin position="1"/>
        <end position="12"/>
    </location>
</feature>
<feature type="region of interest" description="Disordered" evidence="7">
    <location>
        <begin position="1"/>
        <end position="28"/>
    </location>
</feature>
<evidence type="ECO:0000256" key="3">
    <source>
        <dbReference type="ARBA" id="ARBA00022475"/>
    </source>
</evidence>
<evidence type="ECO:0000256" key="6">
    <source>
        <dbReference type="ARBA" id="ARBA00023136"/>
    </source>
</evidence>
<dbReference type="InterPro" id="IPR036259">
    <property type="entry name" value="MFS_trans_sf"/>
</dbReference>
<feature type="transmembrane region" description="Helical" evidence="8">
    <location>
        <begin position="405"/>
        <end position="427"/>
    </location>
</feature>
<keyword evidence="5 8" id="KW-1133">Transmembrane helix</keyword>
<sequence length="473" mass="51676">MSSMALDEKPENNVDWSGPGDLKNPRNWKSGKKTTHVLLISGFTLCSNLAAVMFAPGAPALVADFHIANTMVATFTVSIFILGFAFGPIFIAPLSEIYGRLWLYHVCNVVYLAFTVGCGLSTNTTMFLVFRFICGCSASGPMTIGGGTIADLYEAEERGKAMALFGIGPLFGPVFGPVIGGFVTQHLSWRWTFWLNVVLAGIFTILAAVLMRETFEPILLEHKAAVLRKETGNSQLHARTHDRSRTPAQLLVRAITRPMRMLITSPIVLLLSVYCAFLFGLTYLLFTTFPGVFGETYHFSTELAGLSYLGLGVGMIFSIGLFAVLSDKLLHQPRGGTVARPELRLILMIFATPLVPIGFFWYGWSAQAKVHWIVPILGTMIISLGAFLILMPAQLYLVDAFGAEGAASALAVNIILRSLFGALIPLAGPPLYNTLDLGWGNSVLAFIGAAFIPVPFLFYKYGEMLRTRYPVKY</sequence>
<evidence type="ECO:0000256" key="1">
    <source>
        <dbReference type="ARBA" id="ARBA00004651"/>
    </source>
</evidence>
<comment type="subcellular location">
    <subcellularLocation>
        <location evidence="1">Cell membrane</location>
        <topology evidence="1">Multi-pass membrane protein</topology>
    </subcellularLocation>
</comment>
<organism evidence="10 11">
    <name type="scientific">Clohesyomyces aquaticus</name>
    <dbReference type="NCBI Taxonomy" id="1231657"/>
    <lineage>
        <taxon>Eukaryota</taxon>
        <taxon>Fungi</taxon>
        <taxon>Dikarya</taxon>
        <taxon>Ascomycota</taxon>
        <taxon>Pezizomycotina</taxon>
        <taxon>Dothideomycetes</taxon>
        <taxon>Pleosporomycetidae</taxon>
        <taxon>Pleosporales</taxon>
        <taxon>Lindgomycetaceae</taxon>
        <taxon>Clohesyomyces</taxon>
    </lineage>
</organism>
<keyword evidence="6 8" id="KW-0472">Membrane</keyword>
<evidence type="ECO:0000256" key="4">
    <source>
        <dbReference type="ARBA" id="ARBA00022692"/>
    </source>
</evidence>
<dbReference type="CDD" id="cd17323">
    <property type="entry name" value="MFS_Tpo1_MDR_like"/>
    <property type="match status" value="1"/>
</dbReference>
<keyword evidence="3" id="KW-1003">Cell membrane</keyword>
<feature type="transmembrane region" description="Helical" evidence="8">
    <location>
        <begin position="345"/>
        <end position="364"/>
    </location>
</feature>
<dbReference type="Proteomes" id="UP000193144">
    <property type="component" value="Unassembled WGS sequence"/>
</dbReference>
<dbReference type="PANTHER" id="PTHR23502">
    <property type="entry name" value="MAJOR FACILITATOR SUPERFAMILY"/>
    <property type="match status" value="1"/>
</dbReference>
<evidence type="ECO:0000259" key="9">
    <source>
        <dbReference type="PROSITE" id="PS50850"/>
    </source>
</evidence>
<feature type="transmembrane region" description="Helical" evidence="8">
    <location>
        <begin position="36"/>
        <end position="55"/>
    </location>
</feature>
<name>A0A1Y1ZMQ8_9PLEO</name>
<dbReference type="FunFam" id="1.20.1250.20:FF:000011">
    <property type="entry name" value="MFS multidrug transporter, putative"/>
    <property type="match status" value="1"/>
</dbReference>
<dbReference type="PANTHER" id="PTHR23502:SF135">
    <property type="entry name" value="MAJOR FACILITATOR SUPERFAMILY (MFS) PROFILE DOMAIN-CONTAINING PROTEIN-RELATED"/>
    <property type="match status" value="1"/>
</dbReference>
<evidence type="ECO:0000313" key="11">
    <source>
        <dbReference type="Proteomes" id="UP000193144"/>
    </source>
</evidence>
<comment type="caution">
    <text evidence="10">The sequence shown here is derived from an EMBL/GenBank/DDBJ whole genome shotgun (WGS) entry which is preliminary data.</text>
</comment>
<protein>
    <submittedName>
        <fullName evidence="10">Major facilitator superfamily domain-containing protein</fullName>
    </submittedName>
</protein>
<dbReference type="PROSITE" id="PS50850">
    <property type="entry name" value="MFS"/>
    <property type="match status" value="1"/>
</dbReference>
<dbReference type="GO" id="GO:0022857">
    <property type="term" value="F:transmembrane transporter activity"/>
    <property type="evidence" value="ECO:0007669"/>
    <property type="project" value="InterPro"/>
</dbReference>
<accession>A0A1Y1ZMQ8</accession>
<dbReference type="OrthoDB" id="5296287at2759"/>
<evidence type="ECO:0000256" key="8">
    <source>
        <dbReference type="SAM" id="Phobius"/>
    </source>
</evidence>
<proteinExistence type="inferred from homology"/>